<dbReference type="PROSITE" id="PS50943">
    <property type="entry name" value="HTH_CROC1"/>
    <property type="match status" value="1"/>
</dbReference>
<dbReference type="Proteomes" id="UP000284605">
    <property type="component" value="Unassembled WGS sequence"/>
</dbReference>
<keyword evidence="3" id="KW-1185">Reference proteome</keyword>
<dbReference type="GO" id="GO:0001046">
    <property type="term" value="F:core promoter sequence-specific DNA binding"/>
    <property type="evidence" value="ECO:0007669"/>
    <property type="project" value="TreeGrafter"/>
</dbReference>
<dbReference type="PANTHER" id="PTHR40455">
    <property type="entry name" value="ANTITOXIN HIGA"/>
    <property type="match status" value="1"/>
</dbReference>
<evidence type="ECO:0000259" key="1">
    <source>
        <dbReference type="PROSITE" id="PS50943"/>
    </source>
</evidence>
<dbReference type="AlphaFoldDB" id="A0A418WUR8"/>
<accession>A0A418WUR8</accession>
<protein>
    <submittedName>
        <fullName evidence="2">Transcriptional regulator</fullName>
    </submittedName>
</protein>
<dbReference type="InterPro" id="IPR010982">
    <property type="entry name" value="Lambda_DNA-bd_dom_sf"/>
</dbReference>
<dbReference type="EMBL" id="QYUK01000008">
    <property type="protein sequence ID" value="RJF94887.1"/>
    <property type="molecule type" value="Genomic_DNA"/>
</dbReference>
<dbReference type="SUPFAM" id="SSF47413">
    <property type="entry name" value="lambda repressor-like DNA-binding domains"/>
    <property type="match status" value="1"/>
</dbReference>
<dbReference type="OrthoDB" id="9796786at2"/>
<dbReference type="InterPro" id="IPR001387">
    <property type="entry name" value="Cro/C1-type_HTH"/>
</dbReference>
<dbReference type="Gene3D" id="1.10.260.40">
    <property type="entry name" value="lambda repressor-like DNA-binding domains"/>
    <property type="match status" value="1"/>
</dbReference>
<evidence type="ECO:0000313" key="3">
    <source>
        <dbReference type="Proteomes" id="UP000284605"/>
    </source>
</evidence>
<proteinExistence type="predicted"/>
<name>A0A418WUR8_9PROT</name>
<dbReference type="RefSeq" id="WP_119776542.1">
    <property type="nucleotide sequence ID" value="NZ_QYUK01000008.1"/>
</dbReference>
<dbReference type="GO" id="GO:0006355">
    <property type="term" value="P:regulation of DNA-templated transcription"/>
    <property type="evidence" value="ECO:0007669"/>
    <property type="project" value="InterPro"/>
</dbReference>
<sequence>MKIRPIRTDADHEAALREVERLWNAAPGSPDADKLDILATLIEAYEAKRYPLPAVDPIDFLKAHMEATGRQQSDLAALLGSKPRASEILNRKRVLTVEMIYKLHSAWDIPAEALVRPYHDAA</sequence>
<gene>
    <name evidence="2" type="ORF">D3874_03490</name>
</gene>
<dbReference type="InterPro" id="IPR039060">
    <property type="entry name" value="Antitox_HigA"/>
</dbReference>
<reference evidence="2 3" key="1">
    <citation type="submission" date="2018-09" db="EMBL/GenBank/DDBJ databases">
        <authorList>
            <person name="Zhu H."/>
        </authorList>
    </citation>
    <scope>NUCLEOTIDE SEQUENCE [LARGE SCALE GENOMIC DNA]</scope>
    <source>
        <strain evidence="2 3">K1W22B-8</strain>
    </source>
</reference>
<feature type="domain" description="HTH cro/C1-type" evidence="1">
    <location>
        <begin position="61"/>
        <end position="114"/>
    </location>
</feature>
<dbReference type="PANTHER" id="PTHR40455:SF1">
    <property type="entry name" value="ANTITOXIN HIGA"/>
    <property type="match status" value="1"/>
</dbReference>
<comment type="caution">
    <text evidence="2">The sequence shown here is derived from an EMBL/GenBank/DDBJ whole genome shotgun (WGS) entry which is preliminary data.</text>
</comment>
<organism evidence="2 3">
    <name type="scientific">Oleomonas cavernae</name>
    <dbReference type="NCBI Taxonomy" id="2320859"/>
    <lineage>
        <taxon>Bacteria</taxon>
        <taxon>Pseudomonadati</taxon>
        <taxon>Pseudomonadota</taxon>
        <taxon>Alphaproteobacteria</taxon>
        <taxon>Acetobacterales</taxon>
        <taxon>Acetobacteraceae</taxon>
        <taxon>Oleomonas</taxon>
    </lineage>
</organism>
<evidence type="ECO:0000313" key="2">
    <source>
        <dbReference type="EMBL" id="RJF94887.1"/>
    </source>
</evidence>